<dbReference type="Pfam" id="PF01074">
    <property type="entry name" value="Glyco_hydro_38N"/>
    <property type="match status" value="1"/>
</dbReference>
<proteinExistence type="inferred from homology"/>
<name>A0A927BP26_9BACL</name>
<keyword evidence="2" id="KW-0479">Metal-binding</keyword>
<dbReference type="Pfam" id="PF22907">
    <property type="entry name" value="Ams1-like_1st"/>
    <property type="match status" value="1"/>
</dbReference>
<evidence type="ECO:0000259" key="6">
    <source>
        <dbReference type="SMART" id="SM00872"/>
    </source>
</evidence>
<evidence type="ECO:0000256" key="2">
    <source>
        <dbReference type="ARBA" id="ARBA00022723"/>
    </source>
</evidence>
<dbReference type="Pfam" id="PF17677">
    <property type="entry name" value="Glyco_hydro38C2"/>
    <property type="match status" value="1"/>
</dbReference>
<dbReference type="RefSeq" id="WP_190914465.1">
    <property type="nucleotide sequence ID" value="NZ_JACXIZ010000007.1"/>
</dbReference>
<reference evidence="7" key="1">
    <citation type="submission" date="2020-09" db="EMBL/GenBank/DDBJ databases">
        <title>A novel bacterium of genus Paenibacillus, isolated from South China Sea.</title>
        <authorList>
            <person name="Huang H."/>
            <person name="Mo K."/>
            <person name="Hu Y."/>
        </authorList>
    </citation>
    <scope>NUCLEOTIDE SEQUENCE</scope>
    <source>
        <strain evidence="7">IB182496</strain>
    </source>
</reference>
<evidence type="ECO:0000313" key="8">
    <source>
        <dbReference type="Proteomes" id="UP000621560"/>
    </source>
</evidence>
<dbReference type="Gene3D" id="1.20.1270.50">
    <property type="entry name" value="Glycoside hydrolase family 38, central domain"/>
    <property type="match status" value="1"/>
</dbReference>
<dbReference type="InterPro" id="IPR011013">
    <property type="entry name" value="Gal_mutarotase_sf_dom"/>
</dbReference>
<dbReference type="GO" id="GO:0006013">
    <property type="term" value="P:mannose metabolic process"/>
    <property type="evidence" value="ECO:0007669"/>
    <property type="project" value="InterPro"/>
</dbReference>
<dbReference type="InterPro" id="IPR028995">
    <property type="entry name" value="Glyco_hydro_57/38_cen_sf"/>
</dbReference>
<evidence type="ECO:0000256" key="3">
    <source>
        <dbReference type="ARBA" id="ARBA00022801"/>
    </source>
</evidence>
<sequence>MRWTEEKLEARIRELEPYRYREAMAIGPFAAQEDPDGAIGARPPARESGQWQAMELGDDWSGRDQYIWLAADVTVPAEWAERRIVGRFDFGTTGGGTNSGFESLLYVDGEPYQGVDGNHREVFLAPRTAGRLVELRFRLWSGLGGYDIGARPEHRLRHASLAWLDEAVDDLYYTARAGIETVRVLQPHAPERGDVLQALDRALRLLDWAEPGSPDFYASAAAAGASLRAALAALPDKRAAVTVTCVGHTHIDVAWLWRLRHTREKAARSFATVLRLMEQYPDYLFLQTQPQLYAYLKQDYPQLYEQIKARIAEGRWEAGGAMWLEADCNLPSGESLVRQLLYGQRFLQEEFGVRCDYLWLPDVFGYSWALPQILRKSGIRVFMTTKISWNQYNRMPHDTFMWKGIDGSEILTHFITTPDPGGQEGSFYYTYNGVVTPETVQGIWEAYRDQDINRNLLLAYGYGDGGGGVNREMLELRRRLADMPGLPQVVTGRADDYFVGLQERVAQTDGYVHTWDGELYLELHRGTYTSQAHIKRANRKAELLLRQAEWLQTLDATERRDWAGYPAERLREAWTIVLRNQFHDIIPGSSIREVYDDCRLEYAEAEEIGQAALQAAQARIAPADADDADGGGAGRPERSGSAERDGSGRWTVFNSASWPRGALVRIGGAASAAAPTDGAGWQDAGGRPLQAQRVGTDWLVRLPDVPALGYAVIGREAGAPPADRPRGGAEPQREAFVWEPERRTLTTPYYVAVLDAAGRLARLYDRGAAREVLAEGARGNELQVFEDKPKSRHEAWDIDIYYTEKMSAVTELLELELEACGELRAVLRLVWRYRGSRIVQRLTAYAHSRRLDFVTEVDWQERRQLLKTAFPVAVRATEATYNVQFGNVRRPTHWNTSWDYARFESVGHQWADLSERGYGVALLNDCKYGYDIKDNVLRLSLIKSANVPDPEADKGAHVFTYALLPHRGDWYEGEVEREAWDLNDPLTVQAGAARQSRYSLLTVDCPHAAIDAVKRAEDEEALLVRLHEFGGASGTVVLNSDAALAAWAECDLMERPIGAWQSGPIRLKVAPYEIKTLLVRLD</sequence>
<dbReference type="SUPFAM" id="SSF88713">
    <property type="entry name" value="Glycoside hydrolase/deacetylase"/>
    <property type="match status" value="1"/>
</dbReference>
<dbReference type="SUPFAM" id="SSF88688">
    <property type="entry name" value="Families 57/38 glycoside transferase middle domain"/>
    <property type="match status" value="1"/>
</dbReference>
<dbReference type="InterPro" id="IPR037094">
    <property type="entry name" value="Glyco_hydro_38_cen_sf"/>
</dbReference>
<comment type="caution">
    <text evidence="7">The sequence shown here is derived from an EMBL/GenBank/DDBJ whole genome shotgun (WGS) entry which is preliminary data.</text>
</comment>
<dbReference type="Pfam" id="PF07748">
    <property type="entry name" value="Glyco_hydro_38C"/>
    <property type="match status" value="1"/>
</dbReference>
<evidence type="ECO:0000256" key="5">
    <source>
        <dbReference type="SAM" id="MobiDB-lite"/>
    </source>
</evidence>
<dbReference type="InterPro" id="IPR054723">
    <property type="entry name" value="Ams1-like_N"/>
</dbReference>
<dbReference type="EMBL" id="JACXIZ010000007">
    <property type="protein sequence ID" value="MBD2844108.1"/>
    <property type="molecule type" value="Genomic_DNA"/>
</dbReference>
<dbReference type="GO" id="GO:0030246">
    <property type="term" value="F:carbohydrate binding"/>
    <property type="evidence" value="ECO:0007669"/>
    <property type="project" value="InterPro"/>
</dbReference>
<feature type="compositionally biased region" description="Basic and acidic residues" evidence="5">
    <location>
        <begin position="635"/>
        <end position="647"/>
    </location>
</feature>
<dbReference type="FunFam" id="2.70.98.30:FF:000010">
    <property type="entry name" value="Cytosolic alpha-mannosidase"/>
    <property type="match status" value="1"/>
</dbReference>
<feature type="region of interest" description="Disordered" evidence="5">
    <location>
        <begin position="619"/>
        <end position="651"/>
    </location>
</feature>
<keyword evidence="3" id="KW-0378">Hydrolase</keyword>
<dbReference type="Gene3D" id="2.60.40.2220">
    <property type="match status" value="1"/>
</dbReference>
<keyword evidence="8" id="KW-1185">Reference proteome</keyword>
<dbReference type="SMART" id="SM00872">
    <property type="entry name" value="Alpha-mann_mid"/>
    <property type="match status" value="1"/>
</dbReference>
<dbReference type="InterPro" id="IPR011330">
    <property type="entry name" value="Glyco_hydro/deAcase_b/a-brl"/>
</dbReference>
<dbReference type="PANTHER" id="PTHR46017">
    <property type="entry name" value="ALPHA-MANNOSIDASE 2C1"/>
    <property type="match status" value="1"/>
</dbReference>
<accession>A0A927BP26</accession>
<evidence type="ECO:0000313" key="7">
    <source>
        <dbReference type="EMBL" id="MBD2844108.1"/>
    </source>
</evidence>
<dbReference type="SUPFAM" id="SSF74650">
    <property type="entry name" value="Galactose mutarotase-like"/>
    <property type="match status" value="1"/>
</dbReference>
<dbReference type="InterPro" id="IPR041147">
    <property type="entry name" value="GH38_C"/>
</dbReference>
<gene>
    <name evidence="7" type="ORF">IDH44_02825</name>
</gene>
<dbReference type="InterPro" id="IPR000602">
    <property type="entry name" value="Glyco_hydro_38_N"/>
</dbReference>
<dbReference type="Gene3D" id="3.20.110.10">
    <property type="entry name" value="Glycoside hydrolase 38, N terminal domain"/>
    <property type="match status" value="1"/>
</dbReference>
<dbReference type="InterPro" id="IPR011682">
    <property type="entry name" value="Glyco_hydro_38_C"/>
</dbReference>
<dbReference type="GO" id="GO:0004559">
    <property type="term" value="F:alpha-mannosidase activity"/>
    <property type="evidence" value="ECO:0007669"/>
    <property type="project" value="InterPro"/>
</dbReference>
<dbReference type="Gene3D" id="2.70.98.30">
    <property type="entry name" value="Golgi alpha-mannosidase II, domain 4"/>
    <property type="match status" value="1"/>
</dbReference>
<dbReference type="AlphaFoldDB" id="A0A927BP26"/>
<dbReference type="InterPro" id="IPR015341">
    <property type="entry name" value="Glyco_hydro_38_cen"/>
</dbReference>
<dbReference type="CDD" id="cd10789">
    <property type="entry name" value="GH38N_AMII_ER_cytosolic"/>
    <property type="match status" value="1"/>
</dbReference>
<comment type="similarity">
    <text evidence="1">Belongs to the glycosyl hydrolase 38 family.</text>
</comment>
<dbReference type="FunFam" id="1.20.1270.50:FF:000004">
    <property type="entry name" value="alpha-mannosidase 2C1 isoform X1"/>
    <property type="match status" value="1"/>
</dbReference>
<evidence type="ECO:0000256" key="4">
    <source>
        <dbReference type="ARBA" id="ARBA00023295"/>
    </source>
</evidence>
<keyword evidence="4" id="KW-0326">Glycosidase</keyword>
<evidence type="ECO:0000256" key="1">
    <source>
        <dbReference type="ARBA" id="ARBA00009792"/>
    </source>
</evidence>
<dbReference type="FunFam" id="3.20.110.10:FF:000002">
    <property type="entry name" value="alpha-mannosidase 2C1 isoform X1"/>
    <property type="match status" value="1"/>
</dbReference>
<dbReference type="GO" id="GO:0046872">
    <property type="term" value="F:metal ion binding"/>
    <property type="evidence" value="ECO:0007669"/>
    <property type="project" value="UniProtKB-KW"/>
</dbReference>
<dbReference type="Proteomes" id="UP000621560">
    <property type="component" value="Unassembled WGS sequence"/>
</dbReference>
<dbReference type="Pfam" id="PF09261">
    <property type="entry name" value="Alpha-mann_mid"/>
    <property type="match status" value="1"/>
</dbReference>
<dbReference type="PANTHER" id="PTHR46017:SF1">
    <property type="entry name" value="ALPHA-MANNOSIDASE 2C1"/>
    <property type="match status" value="1"/>
</dbReference>
<dbReference type="GO" id="GO:0009313">
    <property type="term" value="P:oligosaccharide catabolic process"/>
    <property type="evidence" value="ECO:0007669"/>
    <property type="project" value="TreeGrafter"/>
</dbReference>
<protein>
    <submittedName>
        <fullName evidence="7">Alpha-mannosidase</fullName>
    </submittedName>
</protein>
<dbReference type="InterPro" id="IPR027291">
    <property type="entry name" value="Glyco_hydro_38_N_sf"/>
</dbReference>
<organism evidence="7 8">
    <name type="scientific">Paenibacillus sabuli</name>
    <dbReference type="NCBI Taxonomy" id="2772509"/>
    <lineage>
        <taxon>Bacteria</taxon>
        <taxon>Bacillati</taxon>
        <taxon>Bacillota</taxon>
        <taxon>Bacilli</taxon>
        <taxon>Bacillales</taxon>
        <taxon>Paenibacillaceae</taxon>
        <taxon>Paenibacillus</taxon>
    </lineage>
</organism>
<feature type="domain" description="Glycoside hydrolase family 38 central" evidence="6">
    <location>
        <begin position="522"/>
        <end position="602"/>
    </location>
</feature>